<keyword evidence="5" id="KW-0547">Nucleotide-binding</keyword>
<dbReference type="InterPro" id="IPR010929">
    <property type="entry name" value="PDR_CDR_ABC"/>
</dbReference>
<feature type="transmembrane region" description="Helical" evidence="11">
    <location>
        <begin position="1227"/>
        <end position="1245"/>
    </location>
</feature>
<dbReference type="InterPro" id="IPR003593">
    <property type="entry name" value="AAA+_ATPase"/>
</dbReference>
<evidence type="ECO:0000256" key="8">
    <source>
        <dbReference type="ARBA" id="ARBA00023136"/>
    </source>
</evidence>
<dbReference type="InterPro" id="IPR013525">
    <property type="entry name" value="ABC2_TM"/>
</dbReference>
<comment type="subcellular location">
    <subcellularLocation>
        <location evidence="1">Membrane</location>
        <topology evidence="1">Multi-pass membrane protein</topology>
    </subcellularLocation>
</comment>
<dbReference type="STRING" id="1890683.A0A427YRM2"/>
<dbReference type="InterPro" id="IPR003439">
    <property type="entry name" value="ABC_transporter-like_ATP-bd"/>
</dbReference>
<dbReference type="Gene3D" id="3.40.50.300">
    <property type="entry name" value="P-loop containing nucleotide triphosphate hydrolases"/>
    <property type="match status" value="2"/>
</dbReference>
<feature type="transmembrane region" description="Helical" evidence="11">
    <location>
        <begin position="1502"/>
        <end position="1522"/>
    </location>
</feature>
<feature type="transmembrane region" description="Helical" evidence="11">
    <location>
        <begin position="1197"/>
        <end position="1215"/>
    </location>
</feature>
<feature type="transmembrane region" description="Helical" evidence="11">
    <location>
        <begin position="730"/>
        <end position="747"/>
    </location>
</feature>
<gene>
    <name evidence="13" type="ORF">EHS25_006369</name>
</gene>
<dbReference type="Pfam" id="PF06422">
    <property type="entry name" value="PDR_CDR"/>
    <property type="match status" value="1"/>
</dbReference>
<dbReference type="GO" id="GO:0005524">
    <property type="term" value="F:ATP binding"/>
    <property type="evidence" value="ECO:0007669"/>
    <property type="project" value="UniProtKB-KW"/>
</dbReference>
<dbReference type="GO" id="GO:0016887">
    <property type="term" value="F:ATP hydrolysis activity"/>
    <property type="evidence" value="ECO:0007669"/>
    <property type="project" value="InterPro"/>
</dbReference>
<dbReference type="InterPro" id="IPR027417">
    <property type="entry name" value="P-loop_NTPase"/>
</dbReference>
<feature type="region of interest" description="Disordered" evidence="10">
    <location>
        <begin position="773"/>
        <end position="827"/>
    </location>
</feature>
<evidence type="ECO:0000256" key="4">
    <source>
        <dbReference type="ARBA" id="ARBA00022692"/>
    </source>
</evidence>
<dbReference type="Pfam" id="PF00005">
    <property type="entry name" value="ABC_tran"/>
    <property type="match status" value="2"/>
</dbReference>
<evidence type="ECO:0000256" key="1">
    <source>
        <dbReference type="ARBA" id="ARBA00004141"/>
    </source>
</evidence>
<evidence type="ECO:0000256" key="9">
    <source>
        <dbReference type="ARBA" id="ARBA00051750"/>
    </source>
</evidence>
<evidence type="ECO:0000259" key="12">
    <source>
        <dbReference type="PROSITE" id="PS50893"/>
    </source>
</evidence>
<dbReference type="EMBL" id="RSCD01000003">
    <property type="protein sequence ID" value="RSH93722.1"/>
    <property type="molecule type" value="Genomic_DNA"/>
</dbReference>
<dbReference type="InterPro" id="IPR017871">
    <property type="entry name" value="ABC_transporter-like_CS"/>
</dbReference>
<feature type="transmembrane region" description="Helical" evidence="11">
    <location>
        <begin position="622"/>
        <end position="642"/>
    </location>
</feature>
<feature type="transmembrane region" description="Helical" evidence="11">
    <location>
        <begin position="513"/>
        <end position="536"/>
    </location>
</feature>
<feature type="domain" description="ABC transporter" evidence="12">
    <location>
        <begin position="855"/>
        <end position="1098"/>
    </location>
</feature>
<name>A0A427YRM2_9TREE</name>
<feature type="transmembrane region" description="Helical" evidence="11">
    <location>
        <begin position="1307"/>
        <end position="1330"/>
    </location>
</feature>
<dbReference type="GO" id="GO:0016020">
    <property type="term" value="C:membrane"/>
    <property type="evidence" value="ECO:0007669"/>
    <property type="project" value="UniProtKB-SubCell"/>
</dbReference>
<organism evidence="13 14">
    <name type="scientific">Saitozyma podzolica</name>
    <dbReference type="NCBI Taxonomy" id="1890683"/>
    <lineage>
        <taxon>Eukaryota</taxon>
        <taxon>Fungi</taxon>
        <taxon>Dikarya</taxon>
        <taxon>Basidiomycota</taxon>
        <taxon>Agaricomycotina</taxon>
        <taxon>Tremellomycetes</taxon>
        <taxon>Tremellales</taxon>
        <taxon>Trimorphomycetaceae</taxon>
        <taxon>Saitozyma</taxon>
    </lineage>
</organism>
<evidence type="ECO:0000256" key="11">
    <source>
        <dbReference type="SAM" id="Phobius"/>
    </source>
</evidence>
<sequence length="1554" mass="171303">MPLDSPALSTVPLTSPGVEHVPLDAFDNEGVLELQRTITSVPRDKSRRPYDAELGRIISGDFDFRGFLQDILEFGIQHGRSRRMVGLAFSDVSVEGAGVGYHEGATFGSRLAFPANIIKERGRKRHVKHILQGVEGAVRPGQMLLVLGVPGSGCTTLLKTLTCQEGGYTAINGDVSYAGWTKKHVKTFMRGDVVYCGEDDLHLPTLTVKQTLDFAVSSRVPSQQVRKGYAEDYSRSNYMHTVRSVLAIILGLRHVLDTKVGNELIRGISGGQKKRVSIAEVLACRGRIVAFDNSTRGLDASTALEFVKALRISTDVGQSVTMACLYQASDSIVKLFDKITVLYGGRQVFFGTYDEGLIYFHDLGFERRFGQSIGDFLVSVTDKSSRAIRPGFESTIPSTPEEFGALWEESTFGKAVKEDTEAYRQALKMEYDKGAKEFKQNVIADKARRVPKRSSFIITYGRQVAIALKRRYQMFMGDKVTFLTVLMANTFQALITGSVFYSMPYNTTSLFSRGGVCFFALLLNSLSAMTEVAAGYSQRPIVIRQKALGMIHPSADAIANSLLIFPVKCIQVTPLVIIVYFLTDLTRTASAFFIFYGTVLLATYTMVAFFRMLAALFRDQSRATMVAGLAVLDFALYTGYVIPRPSMVVWWKWLSYCNPLAFAFEMLMSNEFRNLNALPCASSMLIPPGANLANQVCAGTGAPPGSDTINGADYLAMAFGYYFSNSGRNAGILFGFMFFFILAYVTASEYQADPLAGGGEMIYKRGTLPKASTSADLESVRKPNNDANENNIPNSANAPGIAGGANGVRGTNGVPGANGEHGVDGARSAEISTEKQIQPQMSASTHLSDPPTKPFIWENVSYEVPVKGGKRRLLNDVSGFVRPGTMTALMGESGAGKTTLLNVLARRTDTGVVTGNFSVGGQALPVSFQAETGYVQQQDTHLPSTTVREALEFSAILRQPRTTPKAEKLAYVDEVIKMLEMESFQDALVGEIGEGLSVEQRKRLSIGVELAARPKLLLFLDEPTSGLSAQASWSIVKFLKKLADAGQAVLCTVHQPSGELFSQFDRLLLLRRGGETVYFGDLGEDCKDMISYFRGFSGRDCLPEENPAEYMLDVIATDTKRHNITWHDLFVESPLNKQLEGDLKALKVLTPISEKAVGSHEPKPRHYASNFGTQLNAMLKRSYAHYWRTPNYVLAKILLNTLAGLFIGSSFWDQGQKIDTAALQNKLFATFMALILSTSLAQQSQPVFLQQRDLFEARERPSKLYSWPVLILTFVLTEIPWNLLGGTLFWVPWYYMVRYGDASKLAAFSWGVMMIFSFYWLTFATCMAAVAPNSVIASTLFAALFSFVLIFCGVTQPPPQMPYFWRSWMPPLSPFTYFIEVSVVLHACSTLLSPSGSRSYAWLAVGSLRTLGFARKHARRAGYPLHPVRAIHPHPPSGISCGTFLANFTSSLLEPPLGVGYYVDQPDGTCGYCTYRTGNQFWLHLNTSTFTYSSSHRYRDIGIMWAFVAFNTILIFGLFWLARIRKGSEGPGLLKRLVQSITSRRHGQAKGSVA</sequence>
<dbReference type="Pfam" id="PF19055">
    <property type="entry name" value="ABC2_membrane_7"/>
    <property type="match status" value="1"/>
</dbReference>
<feature type="transmembrane region" description="Helical" evidence="11">
    <location>
        <begin position="480"/>
        <end position="501"/>
    </location>
</feature>
<dbReference type="PROSITE" id="PS00211">
    <property type="entry name" value="ABC_TRANSPORTER_1"/>
    <property type="match status" value="1"/>
</dbReference>
<reference evidence="13 14" key="1">
    <citation type="submission" date="2018-11" db="EMBL/GenBank/DDBJ databases">
        <title>Genome sequence of Saitozyma podzolica DSM 27192.</title>
        <authorList>
            <person name="Aliyu H."/>
            <person name="Gorte O."/>
            <person name="Ochsenreither K."/>
        </authorList>
    </citation>
    <scope>NUCLEOTIDE SEQUENCE [LARGE SCALE GENOMIC DNA]</scope>
    <source>
        <strain evidence="13 14">DSM 27192</strain>
    </source>
</reference>
<dbReference type="FunFam" id="3.40.50.300:FF:000054">
    <property type="entry name" value="ABC multidrug transporter atrF"/>
    <property type="match status" value="1"/>
</dbReference>
<keyword evidence="3" id="KW-0813">Transport</keyword>
<keyword evidence="6" id="KW-0067">ATP-binding</keyword>
<dbReference type="Proteomes" id="UP000279259">
    <property type="component" value="Unassembled WGS sequence"/>
</dbReference>
<dbReference type="InterPro" id="IPR034001">
    <property type="entry name" value="ABCG_PDR_1"/>
</dbReference>
<feature type="domain" description="ABC transporter" evidence="12">
    <location>
        <begin position="112"/>
        <end position="369"/>
    </location>
</feature>
<comment type="caution">
    <text evidence="13">The sequence shown here is derived from an EMBL/GenBank/DDBJ whole genome shotgun (WGS) entry which is preliminary data.</text>
</comment>
<feature type="transmembrane region" description="Helical" evidence="11">
    <location>
        <begin position="648"/>
        <end position="668"/>
    </location>
</feature>
<dbReference type="OrthoDB" id="245989at2759"/>
<evidence type="ECO:0000256" key="6">
    <source>
        <dbReference type="ARBA" id="ARBA00022840"/>
    </source>
</evidence>
<accession>A0A427YRM2</accession>
<feature type="transmembrane region" description="Helical" evidence="11">
    <location>
        <begin position="557"/>
        <end position="583"/>
    </location>
</feature>
<keyword evidence="8 11" id="KW-0472">Membrane</keyword>
<comment type="catalytic activity">
    <reaction evidence="9">
        <text>itraconazole(in) + ATP + H2O = itraconazole(out) + ADP + phosphate + H(+)</text>
        <dbReference type="Rhea" id="RHEA:33503"/>
        <dbReference type="ChEBI" id="CHEBI:6076"/>
        <dbReference type="ChEBI" id="CHEBI:15377"/>
        <dbReference type="ChEBI" id="CHEBI:15378"/>
        <dbReference type="ChEBI" id="CHEBI:30616"/>
        <dbReference type="ChEBI" id="CHEBI:43474"/>
        <dbReference type="ChEBI" id="CHEBI:456216"/>
    </reaction>
    <physiologicalReaction direction="left-to-right" evidence="9">
        <dbReference type="Rhea" id="RHEA:33504"/>
    </physiologicalReaction>
</comment>
<dbReference type="PANTHER" id="PTHR19241">
    <property type="entry name" value="ATP-BINDING CASSETTE TRANSPORTER"/>
    <property type="match status" value="1"/>
</dbReference>
<dbReference type="InterPro" id="IPR043926">
    <property type="entry name" value="ABCG_dom"/>
</dbReference>
<proteinExistence type="inferred from homology"/>
<evidence type="ECO:0000313" key="14">
    <source>
        <dbReference type="Proteomes" id="UP000279259"/>
    </source>
</evidence>
<evidence type="ECO:0000256" key="5">
    <source>
        <dbReference type="ARBA" id="ARBA00022741"/>
    </source>
</evidence>
<dbReference type="SUPFAM" id="SSF52540">
    <property type="entry name" value="P-loop containing nucleoside triphosphate hydrolases"/>
    <property type="match status" value="2"/>
</dbReference>
<feature type="transmembrane region" description="Helical" evidence="11">
    <location>
        <begin position="1375"/>
        <end position="1393"/>
    </location>
</feature>
<evidence type="ECO:0000256" key="2">
    <source>
        <dbReference type="ARBA" id="ARBA00006012"/>
    </source>
</evidence>
<dbReference type="SMART" id="SM00382">
    <property type="entry name" value="AAA"/>
    <property type="match status" value="2"/>
</dbReference>
<dbReference type="GO" id="GO:0140359">
    <property type="term" value="F:ABC-type transporter activity"/>
    <property type="evidence" value="ECO:0007669"/>
    <property type="project" value="InterPro"/>
</dbReference>
<feature type="transmembrane region" description="Helical" evidence="11">
    <location>
        <begin position="589"/>
        <end position="610"/>
    </location>
</feature>
<dbReference type="PROSITE" id="PS50893">
    <property type="entry name" value="ABC_TRANSPORTER_2"/>
    <property type="match status" value="2"/>
</dbReference>
<feature type="compositionally biased region" description="Low complexity" evidence="10">
    <location>
        <begin position="785"/>
        <end position="800"/>
    </location>
</feature>
<evidence type="ECO:0000256" key="10">
    <source>
        <dbReference type="SAM" id="MobiDB-lite"/>
    </source>
</evidence>
<keyword evidence="4 11" id="KW-0812">Transmembrane</keyword>
<keyword evidence="14" id="KW-1185">Reference proteome</keyword>
<dbReference type="CDD" id="cd03232">
    <property type="entry name" value="ABCG_PDR_domain2"/>
    <property type="match status" value="1"/>
</dbReference>
<dbReference type="Pfam" id="PF01061">
    <property type="entry name" value="ABC2_membrane"/>
    <property type="match status" value="2"/>
</dbReference>
<feature type="transmembrane region" description="Helical" evidence="11">
    <location>
        <begin position="1265"/>
        <end position="1295"/>
    </location>
</feature>
<feature type="transmembrane region" description="Helical" evidence="11">
    <location>
        <begin position="1336"/>
        <end position="1354"/>
    </location>
</feature>
<keyword evidence="7 11" id="KW-1133">Transmembrane helix</keyword>
<evidence type="ECO:0000256" key="3">
    <source>
        <dbReference type="ARBA" id="ARBA00022448"/>
    </source>
</evidence>
<protein>
    <recommendedName>
        <fullName evidence="12">ABC transporter domain-containing protein</fullName>
    </recommendedName>
</protein>
<comment type="similarity">
    <text evidence="2">Belongs to the ABC transporter superfamily. ABCG family. PDR (TC 3.A.1.205) subfamily.</text>
</comment>
<evidence type="ECO:0000313" key="13">
    <source>
        <dbReference type="EMBL" id="RSH93722.1"/>
    </source>
</evidence>
<dbReference type="CDD" id="cd03233">
    <property type="entry name" value="ABCG_PDR_domain1"/>
    <property type="match status" value="1"/>
</dbReference>
<dbReference type="InterPro" id="IPR034003">
    <property type="entry name" value="ABCG_PDR_2"/>
</dbReference>
<evidence type="ECO:0000256" key="7">
    <source>
        <dbReference type="ARBA" id="ARBA00022989"/>
    </source>
</evidence>